<comment type="caution">
    <text evidence="3">The sequence shown here is derived from an EMBL/GenBank/DDBJ whole genome shotgun (WGS) entry which is preliminary data.</text>
</comment>
<dbReference type="RefSeq" id="WP_201833038.1">
    <property type="nucleotide sequence ID" value="NZ_JAERRK010000003.1"/>
</dbReference>
<protein>
    <submittedName>
        <fullName evidence="3">DUF4097 family beta strand repeat protein</fullName>
    </submittedName>
</protein>
<feature type="region of interest" description="Disordered" evidence="1">
    <location>
        <begin position="46"/>
        <end position="97"/>
    </location>
</feature>
<evidence type="ECO:0000313" key="4">
    <source>
        <dbReference type="Proteomes" id="UP000661858"/>
    </source>
</evidence>
<evidence type="ECO:0000256" key="1">
    <source>
        <dbReference type="SAM" id="MobiDB-lite"/>
    </source>
</evidence>
<reference evidence="3" key="1">
    <citation type="submission" date="2021-01" db="EMBL/GenBank/DDBJ databases">
        <title>WGS of actinomycetes isolated from Thailand.</title>
        <authorList>
            <person name="Thawai C."/>
        </authorList>
    </citation>
    <scope>NUCLEOTIDE SEQUENCE</scope>
    <source>
        <strain evidence="3">RCU-197</strain>
    </source>
</reference>
<feature type="domain" description="DUF4097" evidence="2">
    <location>
        <begin position="2"/>
        <end position="93"/>
    </location>
</feature>
<dbReference type="InterPro" id="IPR025164">
    <property type="entry name" value="Toastrack_DUF4097"/>
</dbReference>
<sequence>MKLRTSNGDVTVEDARGGAIDARTSNGEMTIDTAAPQNIKARTTNGNLTVTAPPATDRISADDSQGDKEVAFKDDPSGKYRLDLSTTNGDLTVGPGD</sequence>
<gene>
    <name evidence="3" type="ORF">JK359_07395</name>
</gene>
<accession>A0A937JMX9</accession>
<evidence type="ECO:0000313" key="3">
    <source>
        <dbReference type="EMBL" id="MBL1081807.1"/>
    </source>
</evidence>
<keyword evidence="4" id="KW-1185">Reference proteome</keyword>
<name>A0A937JMX9_9ACTN</name>
<dbReference type="EMBL" id="JAERRK010000003">
    <property type="protein sequence ID" value="MBL1081807.1"/>
    <property type="molecule type" value="Genomic_DNA"/>
</dbReference>
<feature type="region of interest" description="Disordered" evidence="1">
    <location>
        <begin position="1"/>
        <end position="20"/>
    </location>
</feature>
<organism evidence="3 4">
    <name type="scientific">Streptomyces actinomycinicus</name>
    <dbReference type="NCBI Taxonomy" id="1695166"/>
    <lineage>
        <taxon>Bacteria</taxon>
        <taxon>Bacillati</taxon>
        <taxon>Actinomycetota</taxon>
        <taxon>Actinomycetes</taxon>
        <taxon>Kitasatosporales</taxon>
        <taxon>Streptomycetaceae</taxon>
        <taxon>Streptomyces</taxon>
    </lineage>
</organism>
<dbReference type="Proteomes" id="UP000661858">
    <property type="component" value="Unassembled WGS sequence"/>
</dbReference>
<proteinExistence type="predicted"/>
<dbReference type="AlphaFoldDB" id="A0A937JMX9"/>
<dbReference type="Pfam" id="PF13349">
    <property type="entry name" value="DUF4097"/>
    <property type="match status" value="1"/>
</dbReference>
<evidence type="ECO:0000259" key="2">
    <source>
        <dbReference type="Pfam" id="PF13349"/>
    </source>
</evidence>
<feature type="compositionally biased region" description="Basic and acidic residues" evidence="1">
    <location>
        <begin position="59"/>
        <end position="82"/>
    </location>
</feature>